<feature type="compositionally biased region" description="Polar residues" evidence="6">
    <location>
        <begin position="381"/>
        <end position="394"/>
    </location>
</feature>
<accession>A0A448ZJF8</accession>
<dbReference type="Proteomes" id="UP000291116">
    <property type="component" value="Unassembled WGS sequence"/>
</dbReference>
<evidence type="ECO:0000256" key="3">
    <source>
        <dbReference type="ARBA" id="ARBA00023125"/>
    </source>
</evidence>
<dbReference type="GO" id="GO:0045893">
    <property type="term" value="P:positive regulation of DNA-templated transcription"/>
    <property type="evidence" value="ECO:0007669"/>
    <property type="project" value="InterPro"/>
</dbReference>
<dbReference type="InterPro" id="IPR006447">
    <property type="entry name" value="Myb_dom_plants"/>
</dbReference>
<dbReference type="PANTHER" id="PTHR31312:SF1">
    <property type="entry name" value="TRANSCRIPTION ACTIVATOR GLK1"/>
    <property type="match status" value="1"/>
</dbReference>
<evidence type="ECO:0008006" key="9">
    <source>
        <dbReference type="Google" id="ProtNLM"/>
    </source>
</evidence>
<evidence type="ECO:0000256" key="4">
    <source>
        <dbReference type="ARBA" id="ARBA00023163"/>
    </source>
</evidence>
<protein>
    <recommendedName>
        <fullName evidence="9">Myb-like domain-containing protein</fullName>
    </recommendedName>
</protein>
<keyword evidence="4" id="KW-0804">Transcription</keyword>
<comment type="subcellular location">
    <subcellularLocation>
        <location evidence="1">Nucleus</location>
    </subcellularLocation>
</comment>
<feature type="region of interest" description="Disordered" evidence="6">
    <location>
        <begin position="118"/>
        <end position="143"/>
    </location>
</feature>
<name>A0A448ZJF8_9STRA</name>
<dbReference type="InterPro" id="IPR009057">
    <property type="entry name" value="Homeodomain-like_sf"/>
</dbReference>
<keyword evidence="3" id="KW-0238">DNA-binding</keyword>
<feature type="region of interest" description="Disordered" evidence="6">
    <location>
        <begin position="279"/>
        <end position="306"/>
    </location>
</feature>
<evidence type="ECO:0000256" key="2">
    <source>
        <dbReference type="ARBA" id="ARBA00023015"/>
    </source>
</evidence>
<evidence type="ECO:0000313" key="8">
    <source>
        <dbReference type="Proteomes" id="UP000291116"/>
    </source>
</evidence>
<evidence type="ECO:0000256" key="5">
    <source>
        <dbReference type="ARBA" id="ARBA00023242"/>
    </source>
</evidence>
<dbReference type="GO" id="GO:0005634">
    <property type="term" value="C:nucleus"/>
    <property type="evidence" value="ECO:0007669"/>
    <property type="project" value="UniProtKB-SubCell"/>
</dbReference>
<dbReference type="Gene3D" id="1.10.10.60">
    <property type="entry name" value="Homeodomain-like"/>
    <property type="match status" value="1"/>
</dbReference>
<dbReference type="GO" id="GO:0003677">
    <property type="term" value="F:DNA binding"/>
    <property type="evidence" value="ECO:0007669"/>
    <property type="project" value="UniProtKB-KW"/>
</dbReference>
<reference evidence="7 8" key="1">
    <citation type="submission" date="2019-01" db="EMBL/GenBank/DDBJ databases">
        <authorList>
            <person name="Ferrante I. M."/>
        </authorList>
    </citation>
    <scope>NUCLEOTIDE SEQUENCE [LARGE SCALE GENOMIC DNA]</scope>
    <source>
        <strain evidence="7 8">B856</strain>
    </source>
</reference>
<keyword evidence="5" id="KW-0539">Nucleus</keyword>
<evidence type="ECO:0000256" key="1">
    <source>
        <dbReference type="ARBA" id="ARBA00004123"/>
    </source>
</evidence>
<dbReference type="OrthoDB" id="60033at2759"/>
<feature type="compositionally biased region" description="Polar residues" evidence="6">
    <location>
        <begin position="10"/>
        <end position="19"/>
    </location>
</feature>
<proteinExistence type="predicted"/>
<sequence>MDSKFRLGSENRTGPSLHNSDPPMRGIPPGFPEDPIEAAGGTRTPANGSARARTRTAIAEKTTAAVEIANQAPGATCTMSAAPSGFGRRPRQCSPYCDEELPPAKTMRAGEGQRQAAFFFGNPSGAGTIHESKPNPNDHSGDAWTEEQHKDFVSAVFEIGLRNASPAVILENMTQKAETITSERVKSKLQKYRSEKNRRRSREDFLASYSSFLERARSLRAEEAPSEEPGVSDGSLPTPIDPLRQWILRGATGSGGPGVLLGGDAAGYLTYAVAREAAEEAARNDPAGGPPPSPSGGPEEKGLPSTATLKKGARDYAERYAGSAIRFPVLTEAEKKSSLGIAMTFLAGLFLTLSQHLTRERARAETIGLKLPAPSGAGTPDATTRSATHATQTQAPSGGGPGASVAGPTHRTHPRGPVRTDAS</sequence>
<dbReference type="EMBL" id="CAACVS010000415">
    <property type="protein sequence ID" value="VEU42121.1"/>
    <property type="molecule type" value="Genomic_DNA"/>
</dbReference>
<dbReference type="NCBIfam" id="TIGR01557">
    <property type="entry name" value="myb_SHAQKYF"/>
    <property type="match status" value="1"/>
</dbReference>
<organism evidence="7 8">
    <name type="scientific">Pseudo-nitzschia multistriata</name>
    <dbReference type="NCBI Taxonomy" id="183589"/>
    <lineage>
        <taxon>Eukaryota</taxon>
        <taxon>Sar</taxon>
        <taxon>Stramenopiles</taxon>
        <taxon>Ochrophyta</taxon>
        <taxon>Bacillariophyta</taxon>
        <taxon>Bacillariophyceae</taxon>
        <taxon>Bacillariophycidae</taxon>
        <taxon>Bacillariales</taxon>
        <taxon>Bacillariaceae</taxon>
        <taxon>Pseudo-nitzschia</taxon>
    </lineage>
</organism>
<gene>
    <name evidence="7" type="ORF">PSNMU_V1.4_AUG-EV-PASAV3_0090730</name>
</gene>
<evidence type="ECO:0000313" key="7">
    <source>
        <dbReference type="EMBL" id="VEU42121.1"/>
    </source>
</evidence>
<dbReference type="AlphaFoldDB" id="A0A448ZJF8"/>
<keyword evidence="8" id="KW-1185">Reference proteome</keyword>
<dbReference type="SUPFAM" id="SSF46689">
    <property type="entry name" value="Homeodomain-like"/>
    <property type="match status" value="1"/>
</dbReference>
<evidence type="ECO:0000256" key="6">
    <source>
        <dbReference type="SAM" id="MobiDB-lite"/>
    </source>
</evidence>
<dbReference type="InterPro" id="IPR044825">
    <property type="entry name" value="GLK1/2-like"/>
</dbReference>
<dbReference type="PANTHER" id="PTHR31312">
    <property type="entry name" value="TRANSCRIPTION ACTIVATOR GLK1"/>
    <property type="match status" value="1"/>
</dbReference>
<feature type="region of interest" description="Disordered" evidence="6">
    <location>
        <begin position="370"/>
        <end position="423"/>
    </location>
</feature>
<feature type="region of interest" description="Disordered" evidence="6">
    <location>
        <begin position="1"/>
        <end position="54"/>
    </location>
</feature>
<dbReference type="GO" id="GO:0003700">
    <property type="term" value="F:DNA-binding transcription factor activity"/>
    <property type="evidence" value="ECO:0007669"/>
    <property type="project" value="InterPro"/>
</dbReference>
<keyword evidence="2" id="KW-0805">Transcription regulation</keyword>